<organism evidence="2 3">
    <name type="scientific">Hydnum rufescens UP504</name>
    <dbReference type="NCBI Taxonomy" id="1448309"/>
    <lineage>
        <taxon>Eukaryota</taxon>
        <taxon>Fungi</taxon>
        <taxon>Dikarya</taxon>
        <taxon>Basidiomycota</taxon>
        <taxon>Agaricomycotina</taxon>
        <taxon>Agaricomycetes</taxon>
        <taxon>Cantharellales</taxon>
        <taxon>Hydnaceae</taxon>
        <taxon>Hydnum</taxon>
    </lineage>
</organism>
<dbReference type="OrthoDB" id="4760524at2759"/>
<evidence type="ECO:0000256" key="1">
    <source>
        <dbReference type="SAM" id="MobiDB-lite"/>
    </source>
</evidence>
<dbReference type="AlphaFoldDB" id="A0A9P6AN71"/>
<dbReference type="Proteomes" id="UP000886523">
    <property type="component" value="Unassembled WGS sequence"/>
</dbReference>
<dbReference type="EMBL" id="MU129046">
    <property type="protein sequence ID" value="KAF9508954.1"/>
    <property type="molecule type" value="Genomic_DNA"/>
</dbReference>
<comment type="caution">
    <text evidence="2">The sequence shown here is derived from an EMBL/GenBank/DDBJ whole genome shotgun (WGS) entry which is preliminary data.</text>
</comment>
<proteinExistence type="predicted"/>
<sequence length="286" mass="31382">MPSRGLSPPRGRSVQSSLPPSNDSPPNGASTSTLRPATATAPQPGYSDYITGRGLDVALVMSRMIRDMPGLPPTLSGPLSQVFHVLANVTEAVKTMGDGRDRCTQLMVRVTRFLEVLVDGLKGKNIDDTRAASSLHILRRNLMTIHADARQWSRLNLVKRYLQRDKIMNAIARHDENLTDYFHTLQIMTFMTESSPLDRAETIAPPGPPVSGRPLAGSENTLVRDLQQPADALLSGMRDLLESPASHAVFEQIGMAVQDDWRRWGYGPSTPVGSRARTMKMNSTRG</sequence>
<name>A0A9P6AN71_9AGAM</name>
<dbReference type="InterPro" id="IPR036537">
    <property type="entry name" value="Adaptor_Cbl_N_dom_sf"/>
</dbReference>
<feature type="region of interest" description="Disordered" evidence="1">
    <location>
        <begin position="1"/>
        <end position="46"/>
    </location>
</feature>
<dbReference type="InterPro" id="IPR059179">
    <property type="entry name" value="MLKL-like_MCAfunc"/>
</dbReference>
<feature type="compositionally biased region" description="Low complexity" evidence="1">
    <location>
        <begin position="16"/>
        <end position="27"/>
    </location>
</feature>
<protein>
    <submittedName>
        <fullName evidence="2">Uncharacterized protein</fullName>
    </submittedName>
</protein>
<dbReference type="CDD" id="cd21037">
    <property type="entry name" value="MLKL_NTD"/>
    <property type="match status" value="1"/>
</dbReference>
<accession>A0A9P6AN71</accession>
<feature type="region of interest" description="Disordered" evidence="1">
    <location>
        <begin position="267"/>
        <end position="286"/>
    </location>
</feature>
<reference evidence="2" key="1">
    <citation type="journal article" date="2020" name="Nat. Commun.">
        <title>Large-scale genome sequencing of mycorrhizal fungi provides insights into the early evolution of symbiotic traits.</title>
        <authorList>
            <person name="Miyauchi S."/>
            <person name="Kiss E."/>
            <person name="Kuo A."/>
            <person name="Drula E."/>
            <person name="Kohler A."/>
            <person name="Sanchez-Garcia M."/>
            <person name="Morin E."/>
            <person name="Andreopoulos B."/>
            <person name="Barry K.W."/>
            <person name="Bonito G."/>
            <person name="Buee M."/>
            <person name="Carver A."/>
            <person name="Chen C."/>
            <person name="Cichocki N."/>
            <person name="Clum A."/>
            <person name="Culley D."/>
            <person name="Crous P.W."/>
            <person name="Fauchery L."/>
            <person name="Girlanda M."/>
            <person name="Hayes R.D."/>
            <person name="Keri Z."/>
            <person name="LaButti K."/>
            <person name="Lipzen A."/>
            <person name="Lombard V."/>
            <person name="Magnuson J."/>
            <person name="Maillard F."/>
            <person name="Murat C."/>
            <person name="Nolan M."/>
            <person name="Ohm R.A."/>
            <person name="Pangilinan J."/>
            <person name="Pereira M.F."/>
            <person name="Perotto S."/>
            <person name="Peter M."/>
            <person name="Pfister S."/>
            <person name="Riley R."/>
            <person name="Sitrit Y."/>
            <person name="Stielow J.B."/>
            <person name="Szollosi G."/>
            <person name="Zifcakova L."/>
            <person name="Stursova M."/>
            <person name="Spatafora J.W."/>
            <person name="Tedersoo L."/>
            <person name="Vaario L.M."/>
            <person name="Yamada A."/>
            <person name="Yan M."/>
            <person name="Wang P."/>
            <person name="Xu J."/>
            <person name="Bruns T."/>
            <person name="Baldrian P."/>
            <person name="Vilgalys R."/>
            <person name="Dunand C."/>
            <person name="Henrissat B."/>
            <person name="Grigoriev I.V."/>
            <person name="Hibbett D."/>
            <person name="Nagy L.G."/>
            <person name="Martin F.M."/>
        </authorList>
    </citation>
    <scope>NUCLEOTIDE SEQUENCE</scope>
    <source>
        <strain evidence="2">UP504</strain>
    </source>
</reference>
<evidence type="ECO:0000313" key="3">
    <source>
        <dbReference type="Proteomes" id="UP000886523"/>
    </source>
</evidence>
<dbReference type="GO" id="GO:0007166">
    <property type="term" value="P:cell surface receptor signaling pathway"/>
    <property type="evidence" value="ECO:0007669"/>
    <property type="project" value="InterPro"/>
</dbReference>
<dbReference type="Gene3D" id="1.20.930.20">
    <property type="entry name" value="Adaptor protein Cbl, N-terminal domain"/>
    <property type="match status" value="1"/>
</dbReference>
<gene>
    <name evidence="2" type="ORF">BS47DRAFT_187436</name>
</gene>
<keyword evidence="3" id="KW-1185">Reference proteome</keyword>
<evidence type="ECO:0000313" key="2">
    <source>
        <dbReference type="EMBL" id="KAF9508954.1"/>
    </source>
</evidence>